<dbReference type="InterPro" id="IPR025452">
    <property type="entry name" value="DUF4218"/>
</dbReference>
<keyword evidence="3" id="KW-1185">Reference proteome</keyword>
<evidence type="ECO:0000313" key="3">
    <source>
        <dbReference type="Proteomes" id="UP000515135"/>
    </source>
</evidence>
<proteinExistence type="predicted"/>
<dbReference type="GeneID" id="109473434"/>
<dbReference type="PANTHER" id="PTHR10775:SF193">
    <property type="entry name" value="DUF4216 DOMAIN-CONTAINING PROTEIN"/>
    <property type="match status" value="1"/>
</dbReference>
<evidence type="ECO:0000313" key="4">
    <source>
        <dbReference type="RefSeq" id="XP_019628852.1"/>
    </source>
</evidence>
<feature type="compositionally biased region" description="Acidic residues" evidence="1">
    <location>
        <begin position="659"/>
        <end position="678"/>
    </location>
</feature>
<dbReference type="Proteomes" id="UP000515135">
    <property type="component" value="Unplaced"/>
</dbReference>
<evidence type="ECO:0000256" key="1">
    <source>
        <dbReference type="SAM" id="MobiDB-lite"/>
    </source>
</evidence>
<dbReference type="Pfam" id="PF13960">
    <property type="entry name" value="DUF4218"/>
    <property type="match status" value="1"/>
</dbReference>
<dbReference type="PANTHER" id="PTHR10775">
    <property type="entry name" value="OS08G0208400 PROTEIN"/>
    <property type="match status" value="1"/>
</dbReference>
<dbReference type="KEGG" id="bbel:109473434"/>
<name>A0A6P4ZCM6_BRABE</name>
<evidence type="ECO:0000259" key="2">
    <source>
        <dbReference type="Pfam" id="PF13960"/>
    </source>
</evidence>
<dbReference type="RefSeq" id="XP_019628852.1">
    <property type="nucleotide sequence ID" value="XM_019773293.1"/>
</dbReference>
<protein>
    <submittedName>
        <fullName evidence="4">Uncharacterized protein LOC109473434</fullName>
    </submittedName>
</protein>
<feature type="region of interest" description="Disordered" evidence="1">
    <location>
        <begin position="639"/>
        <end position="678"/>
    </location>
</feature>
<dbReference type="Pfam" id="PF02992">
    <property type="entry name" value="Transposase_21"/>
    <property type="match status" value="1"/>
</dbReference>
<feature type="domain" description="DUF4218" evidence="2">
    <location>
        <begin position="540"/>
        <end position="628"/>
    </location>
</feature>
<sequence>MEHSDSLETCFCPSCDGKKRVPARTAREHTRKAVQKSLQGQVIKEKPPIAVLLEAGEHDPRNGPVIKNGSSTKWTVIGFTAKVLEIRAKHPGVSQECVTAYFSLVKNLLDDHGIANEVPRSYKQAVSMVSDLLPKSETYDVCPNDCIMYRGEHRDAERCPICKEGRKDSRGKPRKEYHYFPLIPTIKTLYGVPEIARKLQEHGNTLKSEVPRFVRDIQDTKMWKEMYAEDGPFKMMVDEVLQMLTGVEVWDAWKNEYVTITADMVAFVFDWPGRCKCTYHQGARAPAACCYCQLKAIYNNTHRMTTFGGSRQFLPMDHPLRLDTDHFPEKEAEHRGPPPPQEDQTAYGAAVEDLTKKINEMKAQGTTAGIRALQASRKTMIETTGKTGREVFADLPTYSIDRVHIDWMHTAKNIIHNIFEVLTGHKHNFNEVVKMEKWRFPCRSDTVTGNANKRAREEVQVYQLNRQEMAIADERLQSIIVPVGYDFKVRPLFSKPLGMKTIEWILFAIDGILEYAVRGMLPAEQRTTIFRLCATLKALGSPVADMATIADLEKDVHETFSLVERNLPLAIKTLMVHLPHHMAPIIKQYGPLTSLWMMPYERYMQFVLRRMTNKSHPTKSAREAYKVHSLCNILQLAGKMPTTGPDPLEDTSELPCEKNEEDEDDDKEEGVEVEDVEENEVGVDVASAKLGHLKGTIPPSEEFVLVETDELYLSSHLSEVNATSTNARKVVKYLAASSRHPITNRLLEYRCEELETRRKARRISSIVGIKLGDVRYFGRIQYFLLVNDMYEMAYIRWYGTGEKDGETGLWMVEMGSVDWINPFQHFHKISKPLVHALEGRTLFILDLHSYDLA</sequence>
<dbReference type="AlphaFoldDB" id="A0A6P4ZCM6"/>
<organism evidence="3 4">
    <name type="scientific">Branchiostoma belcheri</name>
    <name type="common">Amphioxus</name>
    <dbReference type="NCBI Taxonomy" id="7741"/>
    <lineage>
        <taxon>Eukaryota</taxon>
        <taxon>Metazoa</taxon>
        <taxon>Chordata</taxon>
        <taxon>Cephalochordata</taxon>
        <taxon>Leptocardii</taxon>
        <taxon>Amphioxiformes</taxon>
        <taxon>Branchiostomatidae</taxon>
        <taxon>Branchiostoma</taxon>
    </lineage>
</organism>
<gene>
    <name evidence="4" type="primary">LOC109473434</name>
</gene>
<dbReference type="OrthoDB" id="6046004at2759"/>
<dbReference type="InterPro" id="IPR004242">
    <property type="entry name" value="Transposase_21"/>
</dbReference>
<reference evidence="4" key="1">
    <citation type="submission" date="2025-08" db="UniProtKB">
        <authorList>
            <consortium name="RefSeq"/>
        </authorList>
    </citation>
    <scope>IDENTIFICATION</scope>
    <source>
        <tissue evidence="4">Gonad</tissue>
    </source>
</reference>
<accession>A0A6P4ZCM6</accession>